<evidence type="ECO:0000256" key="3">
    <source>
        <dbReference type="ARBA" id="ARBA00023163"/>
    </source>
</evidence>
<dbReference type="AlphaFoldDB" id="A0A1G6E178"/>
<keyword evidence="2 5" id="KW-0238">DNA-binding</keyword>
<dbReference type="Pfam" id="PF12833">
    <property type="entry name" value="HTH_18"/>
    <property type="match status" value="1"/>
</dbReference>
<keyword evidence="3" id="KW-0804">Transcription</keyword>
<dbReference type="SMART" id="SM00342">
    <property type="entry name" value="HTH_ARAC"/>
    <property type="match status" value="1"/>
</dbReference>
<dbReference type="InterPro" id="IPR018060">
    <property type="entry name" value="HTH_AraC"/>
</dbReference>
<evidence type="ECO:0000256" key="2">
    <source>
        <dbReference type="ARBA" id="ARBA00023125"/>
    </source>
</evidence>
<dbReference type="OrthoDB" id="9816011at2"/>
<evidence type="ECO:0000313" key="6">
    <source>
        <dbReference type="Proteomes" id="UP000199071"/>
    </source>
</evidence>
<dbReference type="STRING" id="665467.SAMN02982931_04029"/>
<dbReference type="GO" id="GO:0003700">
    <property type="term" value="F:DNA-binding transcription factor activity"/>
    <property type="evidence" value="ECO:0007669"/>
    <property type="project" value="InterPro"/>
</dbReference>
<feature type="domain" description="HTH araC/xylS-type" evidence="4">
    <location>
        <begin position="186"/>
        <end position="284"/>
    </location>
</feature>
<name>A0A1G6E178_9HYPH</name>
<dbReference type="InterPro" id="IPR050204">
    <property type="entry name" value="AraC_XylS_family_regulators"/>
</dbReference>
<reference evidence="5 6" key="1">
    <citation type="submission" date="2016-10" db="EMBL/GenBank/DDBJ databases">
        <authorList>
            <person name="de Groot N.N."/>
        </authorList>
    </citation>
    <scope>NUCLEOTIDE SEQUENCE [LARGE SCALE GENOMIC DNA]</scope>
    <source>
        <strain evidence="5 6">ATCC 35022</strain>
    </source>
</reference>
<dbReference type="PROSITE" id="PS01124">
    <property type="entry name" value="HTH_ARAC_FAMILY_2"/>
    <property type="match status" value="1"/>
</dbReference>
<gene>
    <name evidence="5" type="ORF">SAMN02982931_04029</name>
</gene>
<dbReference type="CDD" id="cd06976">
    <property type="entry name" value="cupin_MtlR-like_N"/>
    <property type="match status" value="1"/>
</dbReference>
<dbReference type="PANTHER" id="PTHR46796">
    <property type="entry name" value="HTH-TYPE TRANSCRIPTIONAL ACTIVATOR RHAS-RELATED"/>
    <property type="match status" value="1"/>
</dbReference>
<dbReference type="InterPro" id="IPR009057">
    <property type="entry name" value="Homeodomain-like_sf"/>
</dbReference>
<evidence type="ECO:0000259" key="4">
    <source>
        <dbReference type="PROSITE" id="PS01124"/>
    </source>
</evidence>
<protein>
    <submittedName>
        <fullName evidence="5">AraC-type DNA-binding protein</fullName>
    </submittedName>
</protein>
<dbReference type="Gene3D" id="1.10.10.60">
    <property type="entry name" value="Homeodomain-like"/>
    <property type="match status" value="2"/>
</dbReference>
<proteinExistence type="predicted"/>
<dbReference type="Proteomes" id="UP000199071">
    <property type="component" value="Unassembled WGS sequence"/>
</dbReference>
<evidence type="ECO:0000256" key="1">
    <source>
        <dbReference type="ARBA" id="ARBA00023015"/>
    </source>
</evidence>
<evidence type="ECO:0000313" key="5">
    <source>
        <dbReference type="EMBL" id="SDB51141.1"/>
    </source>
</evidence>
<dbReference type="InterPro" id="IPR011051">
    <property type="entry name" value="RmlC_Cupin_sf"/>
</dbReference>
<keyword evidence="6" id="KW-1185">Reference proteome</keyword>
<dbReference type="SUPFAM" id="SSF46689">
    <property type="entry name" value="Homeodomain-like"/>
    <property type="match status" value="2"/>
</dbReference>
<sequence length="291" mass="32308">MRPLFEKVTVPEGASWALLDRRLDDGIPFQWHYHPEFELTLTLNSRGQRYVGDSIASYDDGDLALLGPNLPHTWCSAERIDPGHPHHAVVMWFTEDWASGITGTLAEMHGVRPLLAEAGRGVVFSREAAETARPIIATIPDRQPADRLLRLMEVLALLATDDARRPIAGPGSDRQAVASPDQPRIERVLDHLHAHYREPVSVAALAEVAALSPSGFHRLFRRHTRLTVTAYVAQLRIGQACALLVNTSQPIAHVAEAVGYANLANFNRQFRATKGMTPRDFRRSFARQQVG</sequence>
<dbReference type="RefSeq" id="WP_090879275.1">
    <property type="nucleotide sequence ID" value="NZ_FMXQ01000009.1"/>
</dbReference>
<dbReference type="EMBL" id="FMXQ01000009">
    <property type="protein sequence ID" value="SDB51141.1"/>
    <property type="molecule type" value="Genomic_DNA"/>
</dbReference>
<organism evidence="5 6">
    <name type="scientific">Bauldia litoralis</name>
    <dbReference type="NCBI Taxonomy" id="665467"/>
    <lineage>
        <taxon>Bacteria</taxon>
        <taxon>Pseudomonadati</taxon>
        <taxon>Pseudomonadota</taxon>
        <taxon>Alphaproteobacteria</taxon>
        <taxon>Hyphomicrobiales</taxon>
        <taxon>Kaistiaceae</taxon>
        <taxon>Bauldia</taxon>
    </lineage>
</organism>
<keyword evidence="1" id="KW-0805">Transcription regulation</keyword>
<dbReference type="SUPFAM" id="SSF51182">
    <property type="entry name" value="RmlC-like cupins"/>
    <property type="match status" value="1"/>
</dbReference>
<accession>A0A1G6E178</accession>
<dbReference type="GO" id="GO:0043565">
    <property type="term" value="F:sequence-specific DNA binding"/>
    <property type="evidence" value="ECO:0007669"/>
    <property type="project" value="InterPro"/>
</dbReference>